<protein>
    <submittedName>
        <fullName evidence="1">Uncharacterized protein</fullName>
    </submittedName>
</protein>
<comment type="caution">
    <text evidence="1">The sequence shown here is derived from an EMBL/GenBank/DDBJ whole genome shotgun (WGS) entry which is preliminary data.</text>
</comment>
<sequence>MTNMAQRNIHNPVVPNCRGCTASAHVSAEAIARMADQTAALPDLITAVEDYTERMKACQTCESLQFGTTCRWCGCLVAIKAKRAAARCPHPQGSRW</sequence>
<dbReference type="RefSeq" id="WP_377945544.1">
    <property type="nucleotide sequence ID" value="NZ_JBHUCX010000095.1"/>
</dbReference>
<keyword evidence="2" id="KW-1185">Reference proteome</keyword>
<gene>
    <name evidence="1" type="ORF">ACFSB2_23515</name>
</gene>
<organism evidence="1 2">
    <name type="scientific">Alicyclobacillus fodiniaquatilis</name>
    <dbReference type="NCBI Taxonomy" id="1661150"/>
    <lineage>
        <taxon>Bacteria</taxon>
        <taxon>Bacillati</taxon>
        <taxon>Bacillota</taxon>
        <taxon>Bacilli</taxon>
        <taxon>Bacillales</taxon>
        <taxon>Alicyclobacillaceae</taxon>
        <taxon>Alicyclobacillus</taxon>
    </lineage>
</organism>
<dbReference type="Proteomes" id="UP001597079">
    <property type="component" value="Unassembled WGS sequence"/>
</dbReference>
<evidence type="ECO:0000313" key="2">
    <source>
        <dbReference type="Proteomes" id="UP001597079"/>
    </source>
</evidence>
<accession>A0ABW4JR76</accession>
<dbReference type="EMBL" id="JBHUCX010000095">
    <property type="protein sequence ID" value="MFD1677635.1"/>
    <property type="molecule type" value="Genomic_DNA"/>
</dbReference>
<reference evidence="2" key="1">
    <citation type="journal article" date="2019" name="Int. J. Syst. Evol. Microbiol.">
        <title>The Global Catalogue of Microorganisms (GCM) 10K type strain sequencing project: providing services to taxonomists for standard genome sequencing and annotation.</title>
        <authorList>
            <consortium name="The Broad Institute Genomics Platform"/>
            <consortium name="The Broad Institute Genome Sequencing Center for Infectious Disease"/>
            <person name="Wu L."/>
            <person name="Ma J."/>
        </authorList>
    </citation>
    <scope>NUCLEOTIDE SEQUENCE [LARGE SCALE GENOMIC DNA]</scope>
    <source>
        <strain evidence="2">CGMCC 1.12286</strain>
    </source>
</reference>
<name>A0ABW4JR76_9BACL</name>
<evidence type="ECO:0000313" key="1">
    <source>
        <dbReference type="EMBL" id="MFD1677635.1"/>
    </source>
</evidence>
<proteinExistence type="predicted"/>